<dbReference type="GO" id="GO:0005737">
    <property type="term" value="C:cytoplasm"/>
    <property type="evidence" value="ECO:0007669"/>
    <property type="project" value="TreeGrafter"/>
</dbReference>
<proteinExistence type="predicted"/>
<organism evidence="3 4">
    <name type="scientific">Eumeta variegata</name>
    <name type="common">Bagworm moth</name>
    <name type="synonym">Eumeta japonica</name>
    <dbReference type="NCBI Taxonomy" id="151549"/>
    <lineage>
        <taxon>Eukaryota</taxon>
        <taxon>Metazoa</taxon>
        <taxon>Ecdysozoa</taxon>
        <taxon>Arthropoda</taxon>
        <taxon>Hexapoda</taxon>
        <taxon>Insecta</taxon>
        <taxon>Pterygota</taxon>
        <taxon>Neoptera</taxon>
        <taxon>Endopterygota</taxon>
        <taxon>Lepidoptera</taxon>
        <taxon>Glossata</taxon>
        <taxon>Ditrysia</taxon>
        <taxon>Tineoidea</taxon>
        <taxon>Psychidae</taxon>
        <taxon>Oiketicinae</taxon>
        <taxon>Eumeta</taxon>
    </lineage>
</organism>
<keyword evidence="1" id="KW-0853">WD repeat</keyword>
<dbReference type="Proteomes" id="UP000299102">
    <property type="component" value="Unassembled WGS sequence"/>
</dbReference>
<dbReference type="PANTHER" id="PTHR15574">
    <property type="entry name" value="WD REPEAT DOMAIN-CONTAINING FAMILY"/>
    <property type="match status" value="1"/>
</dbReference>
<dbReference type="GO" id="GO:0045717">
    <property type="term" value="P:negative regulation of fatty acid biosynthetic process"/>
    <property type="evidence" value="ECO:0007669"/>
    <property type="project" value="TreeGrafter"/>
</dbReference>
<dbReference type="PANTHER" id="PTHR15574:SF40">
    <property type="entry name" value="WD AND TETRATRICOPEPTIDE REPEATS PROTEIN 1"/>
    <property type="match status" value="1"/>
</dbReference>
<evidence type="ECO:0000256" key="2">
    <source>
        <dbReference type="ARBA" id="ARBA00022737"/>
    </source>
</evidence>
<keyword evidence="4" id="KW-1185">Reference proteome</keyword>
<sequence>MYIKWACSTDKTSLAEYRREITAFAVAFYLVTKSSGGPLSLHHPFSFQSPQSPFYYPTSAIIVPLPSSVYCFLKGWATHWQHDLRTPHTCDSDSPNVLVNLLNHLGRYAEAKCVAVNPRRPEQLAVGANDFYARLYDTRMIRLSSVHVGSVGGSDTSSARLMWERQHVRCTRAGHGDPDNNIPRAAVQYFAPDKVDAILEKVEQDRHINSYDLTEELGIDHKTVLIHLKKAQNLDPTLTLIERTKSNKLCTHLRFSIET</sequence>
<keyword evidence="2" id="KW-0677">Repeat</keyword>
<accession>A0A4C1VLY1</accession>
<dbReference type="InterPro" id="IPR045151">
    <property type="entry name" value="DCAF8"/>
</dbReference>
<evidence type="ECO:0000313" key="4">
    <source>
        <dbReference type="Proteomes" id="UP000299102"/>
    </source>
</evidence>
<dbReference type="AlphaFoldDB" id="A0A4C1VLY1"/>
<gene>
    <name evidence="3" type="primary">WDTC1</name>
    <name evidence="3" type="ORF">EVAR_25477_1</name>
</gene>
<dbReference type="OrthoDB" id="4869960at2759"/>
<protein>
    <submittedName>
        <fullName evidence="3">WD and tetratricopeptide repeats protein 1</fullName>
    </submittedName>
</protein>
<evidence type="ECO:0000313" key="3">
    <source>
        <dbReference type="EMBL" id="GBP39653.1"/>
    </source>
</evidence>
<reference evidence="3 4" key="1">
    <citation type="journal article" date="2019" name="Commun. Biol.">
        <title>The bagworm genome reveals a unique fibroin gene that provides high tensile strength.</title>
        <authorList>
            <person name="Kono N."/>
            <person name="Nakamura H."/>
            <person name="Ohtoshi R."/>
            <person name="Tomita M."/>
            <person name="Numata K."/>
            <person name="Arakawa K."/>
        </authorList>
    </citation>
    <scope>NUCLEOTIDE SEQUENCE [LARGE SCALE GENOMIC DNA]</scope>
</reference>
<dbReference type="EMBL" id="BGZK01000369">
    <property type="protein sequence ID" value="GBP39653.1"/>
    <property type="molecule type" value="Genomic_DNA"/>
</dbReference>
<evidence type="ECO:0000256" key="1">
    <source>
        <dbReference type="ARBA" id="ARBA00022574"/>
    </source>
</evidence>
<dbReference type="STRING" id="151549.A0A4C1VLY1"/>
<dbReference type="GO" id="GO:0080008">
    <property type="term" value="C:Cul4-RING E3 ubiquitin ligase complex"/>
    <property type="evidence" value="ECO:0007669"/>
    <property type="project" value="TreeGrafter"/>
</dbReference>
<comment type="caution">
    <text evidence="3">The sequence shown here is derived from an EMBL/GenBank/DDBJ whole genome shotgun (WGS) entry which is preliminary data.</text>
</comment>
<name>A0A4C1VLY1_EUMVA</name>